<dbReference type="Gene3D" id="1.10.286.20">
    <property type="match status" value="1"/>
</dbReference>
<accession>Q00GN1</accession>
<sequence length="188" mass="20499">MNAVVLVLASLALTALGRRTQFNPSAARPAHAPAAFVSGLGPQVPAKLTHHHNAPRNSQALMQAVDMEVVVKMRKQTGAGLSACKKALKEAEGDFDKAVEIMRQQGILKAGKRAGKATTEGMIYSYIHQGSKLGLMLEINCETDFVARTAKFKEMCEKIGFEIILKPDIEYVSQDQIPPEAIEKKKKK</sequence>
<feature type="chain" id="PRO_5004162130" description="Elongation factor Ts" evidence="5">
    <location>
        <begin position="18"/>
        <end position="188"/>
    </location>
</feature>
<keyword evidence="2 4" id="KW-0251">Elongation factor</keyword>
<dbReference type="InterPro" id="IPR036402">
    <property type="entry name" value="EF-Ts_dimer_sf"/>
</dbReference>
<keyword evidence="3 4" id="KW-0648">Protein biosynthesis</keyword>
<dbReference type="EMBL" id="DQ531577">
    <property type="protein sequence ID" value="ABF73004.1"/>
    <property type="molecule type" value="mRNA"/>
</dbReference>
<feature type="domain" description="Translation elongation factor EFTs/EF1B dimerisation" evidence="6">
    <location>
        <begin position="134"/>
        <end position="163"/>
    </location>
</feature>
<reference evidence="7" key="1">
    <citation type="journal article" date="2006" name="Mol. Biol. Evol.">
        <title>Chimeric plastid proteome in the Florida 'red tide' dinoflagellate Karenia brevis.</title>
        <authorList>
            <person name="Nosenko T."/>
            <person name="Lidie K.L."/>
            <person name="Van Dolah F.M."/>
            <person name="Lindquist E."/>
            <person name="Cheng J.F."/>
            <person name="Bhattacharya D."/>
        </authorList>
    </citation>
    <scope>NUCLEOTIDE SEQUENCE</scope>
    <source>
        <strain evidence="7">Wilson</strain>
    </source>
</reference>
<dbReference type="CDD" id="cd14275">
    <property type="entry name" value="UBA_EF-Ts"/>
    <property type="match status" value="1"/>
</dbReference>
<dbReference type="InterPro" id="IPR009060">
    <property type="entry name" value="UBA-like_sf"/>
</dbReference>
<dbReference type="NCBIfam" id="TIGR00116">
    <property type="entry name" value="tsf"/>
    <property type="match status" value="1"/>
</dbReference>
<dbReference type="HAMAP" id="MF_00050">
    <property type="entry name" value="EF_Ts"/>
    <property type="match status" value="1"/>
</dbReference>
<evidence type="ECO:0000256" key="5">
    <source>
        <dbReference type="SAM" id="SignalP"/>
    </source>
</evidence>
<dbReference type="Gene3D" id="1.10.8.10">
    <property type="entry name" value="DNA helicase RuvA subunit, C-terminal domain"/>
    <property type="match status" value="1"/>
</dbReference>
<evidence type="ECO:0000313" key="7">
    <source>
        <dbReference type="EMBL" id="ABF73004.1"/>
    </source>
</evidence>
<evidence type="ECO:0000256" key="3">
    <source>
        <dbReference type="ARBA" id="ARBA00022917"/>
    </source>
</evidence>
<dbReference type="InterPro" id="IPR001816">
    <property type="entry name" value="Transl_elong_EFTs/EF1B"/>
</dbReference>
<dbReference type="Pfam" id="PF00889">
    <property type="entry name" value="EF_TS"/>
    <property type="match status" value="1"/>
</dbReference>
<organism evidence="7">
    <name type="scientific">Karenia brevis</name>
    <name type="common">Red tide dinoflagellate</name>
    <name type="synonym">Gymnodinium breve</name>
    <dbReference type="NCBI Taxonomy" id="156230"/>
    <lineage>
        <taxon>Eukaryota</taxon>
        <taxon>Sar</taxon>
        <taxon>Alveolata</taxon>
        <taxon>Dinophyceae</taxon>
        <taxon>Gymnodiniales</taxon>
        <taxon>Kareniaceae</taxon>
        <taxon>Karenia</taxon>
    </lineage>
</organism>
<evidence type="ECO:0000259" key="6">
    <source>
        <dbReference type="Pfam" id="PF00889"/>
    </source>
</evidence>
<feature type="signal peptide" evidence="5">
    <location>
        <begin position="1"/>
        <end position="17"/>
    </location>
</feature>
<dbReference type="InterPro" id="IPR014039">
    <property type="entry name" value="Transl_elong_EFTs/EF1B_dimer"/>
</dbReference>
<comment type="similarity">
    <text evidence="1 4">Belongs to the EF-Ts family.</text>
</comment>
<feature type="non-terminal residue" evidence="7">
    <location>
        <position position="1"/>
    </location>
</feature>
<dbReference type="PROSITE" id="PS01127">
    <property type="entry name" value="EF_TS_2"/>
    <property type="match status" value="1"/>
</dbReference>
<protein>
    <recommendedName>
        <fullName evidence="4">Elongation factor Ts</fullName>
    </recommendedName>
</protein>
<dbReference type="InterPro" id="IPR018101">
    <property type="entry name" value="Transl_elong_Ts_CS"/>
</dbReference>
<dbReference type="AlphaFoldDB" id="Q00GN1"/>
<dbReference type="SUPFAM" id="SSF54713">
    <property type="entry name" value="Elongation factor Ts (EF-Ts), dimerisation domain"/>
    <property type="match status" value="1"/>
</dbReference>
<comment type="function">
    <text evidence="4">Associates with the EF-Tu.GDP complex and induces the exchange of GDP to GTP. It remains bound to the aminoacyl-tRNA.EF-Tu.GTP complex up to the GTP hydrolysis stage on the ribosome.</text>
</comment>
<evidence type="ECO:0000256" key="4">
    <source>
        <dbReference type="RuleBase" id="RU000642"/>
    </source>
</evidence>
<gene>
    <name evidence="7" type="primary">EF-Ts</name>
</gene>
<evidence type="ECO:0000256" key="2">
    <source>
        <dbReference type="ARBA" id="ARBA00022768"/>
    </source>
</evidence>
<feature type="non-terminal residue" evidence="7">
    <location>
        <position position="188"/>
    </location>
</feature>
<name>Q00GN1_KARBR</name>
<keyword evidence="5" id="KW-0732">Signal</keyword>
<dbReference type="FunFam" id="1.10.8.10:FF:000001">
    <property type="entry name" value="Elongation factor Ts"/>
    <property type="match status" value="1"/>
</dbReference>
<dbReference type="Gene3D" id="3.30.479.20">
    <property type="entry name" value="Elongation factor Ts, dimerisation domain"/>
    <property type="match status" value="1"/>
</dbReference>
<evidence type="ECO:0000256" key="1">
    <source>
        <dbReference type="ARBA" id="ARBA00005532"/>
    </source>
</evidence>
<proteinExistence type="evidence at transcript level"/>
<dbReference type="SUPFAM" id="SSF46934">
    <property type="entry name" value="UBA-like"/>
    <property type="match status" value="1"/>
</dbReference>
<dbReference type="GO" id="GO:0003746">
    <property type="term" value="F:translation elongation factor activity"/>
    <property type="evidence" value="ECO:0007669"/>
    <property type="project" value="UniProtKB-KW"/>
</dbReference>